<organism evidence="1 2">
    <name type="scientific">Tritrichomonas musculus</name>
    <dbReference type="NCBI Taxonomy" id="1915356"/>
    <lineage>
        <taxon>Eukaryota</taxon>
        <taxon>Metamonada</taxon>
        <taxon>Parabasalia</taxon>
        <taxon>Tritrichomonadida</taxon>
        <taxon>Tritrichomonadidae</taxon>
        <taxon>Tritrichomonas</taxon>
    </lineage>
</organism>
<sequence>MEVQEYISKKKDIQACLLNYLVDGTDDEYYKLIKLINESDVSDNRYELKSILQLINAIIQNYHRSTGFFNKIDKILSNYILNIKKHFTKSEVYEIFSPNQRTLYFLLQNDLISTDDLLKLDEYRIGYFYPEIKTKIRYTLLNQIESSNKEIFENFNEDEFNKKRLVGENDTCICKLIREDSIAEFVKYVNQTNYPLNKPIEWSLFETNSFLIEEHKYDPMQLTLIYYAYFFGSIQIVKYLIINGQKLTTYLWPYAIHSNNAELIQMLVDGNFIPQETYFMTRRNKFIRQHPEENLDVFYDQDAQKKSIWDFQTFKTTLVQSIECHNNDTFQYIMDNAAEMKPESKLERKYDSKEFQCDSRTDVTFAKFKYYNYICFPDDIDDQTLFFCACKYDYPAIVDLFLKNKKVDINAMIVLH</sequence>
<evidence type="ECO:0008006" key="3">
    <source>
        <dbReference type="Google" id="ProtNLM"/>
    </source>
</evidence>
<dbReference type="Pfam" id="PF13606">
    <property type="entry name" value="Ank_3"/>
    <property type="match status" value="1"/>
</dbReference>
<name>A0ABR2HHJ8_9EUKA</name>
<dbReference type="PANTHER" id="PTHR24159">
    <property type="match status" value="1"/>
</dbReference>
<dbReference type="Proteomes" id="UP001470230">
    <property type="component" value="Unassembled WGS sequence"/>
</dbReference>
<dbReference type="Gene3D" id="1.25.40.20">
    <property type="entry name" value="Ankyrin repeat-containing domain"/>
    <property type="match status" value="1"/>
</dbReference>
<dbReference type="SUPFAM" id="SSF48403">
    <property type="entry name" value="Ankyrin repeat"/>
    <property type="match status" value="1"/>
</dbReference>
<evidence type="ECO:0000313" key="1">
    <source>
        <dbReference type="EMBL" id="KAK8847258.1"/>
    </source>
</evidence>
<dbReference type="InterPro" id="IPR036770">
    <property type="entry name" value="Ankyrin_rpt-contain_sf"/>
</dbReference>
<accession>A0ABR2HHJ8</accession>
<dbReference type="PANTHER" id="PTHR24159:SF5">
    <property type="entry name" value="ANK_REP_REGION DOMAIN-CONTAINING PROTEIN"/>
    <property type="match status" value="1"/>
</dbReference>
<protein>
    <recommendedName>
        <fullName evidence="3">DUF3447 domain-containing protein</fullName>
    </recommendedName>
</protein>
<keyword evidence="2" id="KW-1185">Reference proteome</keyword>
<dbReference type="InterPro" id="IPR002110">
    <property type="entry name" value="Ankyrin_rpt"/>
</dbReference>
<reference evidence="1 2" key="1">
    <citation type="submission" date="2024-04" db="EMBL/GenBank/DDBJ databases">
        <title>Tritrichomonas musculus Genome.</title>
        <authorList>
            <person name="Alves-Ferreira E."/>
            <person name="Grigg M."/>
            <person name="Lorenzi H."/>
            <person name="Galac M."/>
        </authorList>
    </citation>
    <scope>NUCLEOTIDE SEQUENCE [LARGE SCALE GENOMIC DNA]</scope>
    <source>
        <strain evidence="1 2">EAF2021</strain>
    </source>
</reference>
<comment type="caution">
    <text evidence="1">The sequence shown here is derived from an EMBL/GenBank/DDBJ whole genome shotgun (WGS) entry which is preliminary data.</text>
</comment>
<dbReference type="EMBL" id="JAPFFF010000028">
    <property type="protein sequence ID" value="KAK8847258.1"/>
    <property type="molecule type" value="Genomic_DNA"/>
</dbReference>
<evidence type="ECO:0000313" key="2">
    <source>
        <dbReference type="Proteomes" id="UP001470230"/>
    </source>
</evidence>
<dbReference type="SMART" id="SM00248">
    <property type="entry name" value="ANK"/>
    <property type="match status" value="2"/>
</dbReference>
<gene>
    <name evidence="1" type="ORF">M9Y10_019844</name>
</gene>
<proteinExistence type="predicted"/>